<protein>
    <submittedName>
        <fullName evidence="1">Uncharacterized protein</fullName>
    </submittedName>
</protein>
<dbReference type="AlphaFoldDB" id="U4LVQ5"/>
<dbReference type="Proteomes" id="UP000018144">
    <property type="component" value="Unassembled WGS sequence"/>
</dbReference>
<sequence>MPPIRTPSTKPKNRSVLPYLTPAQVISRHEAQVAAKEKAEQLTNNASSMQKSTSFDGIKKGLMWILGDRTFLECDGRVTVVTNGKGVKEDDVFGPK</sequence>
<accession>U4LVQ5</accession>
<organism evidence="1 2">
    <name type="scientific">Pyronema omphalodes (strain CBS 100304)</name>
    <name type="common">Pyronema confluens</name>
    <dbReference type="NCBI Taxonomy" id="1076935"/>
    <lineage>
        <taxon>Eukaryota</taxon>
        <taxon>Fungi</taxon>
        <taxon>Dikarya</taxon>
        <taxon>Ascomycota</taxon>
        <taxon>Pezizomycotina</taxon>
        <taxon>Pezizomycetes</taxon>
        <taxon>Pezizales</taxon>
        <taxon>Pyronemataceae</taxon>
        <taxon>Pyronema</taxon>
    </lineage>
</organism>
<evidence type="ECO:0000313" key="1">
    <source>
        <dbReference type="EMBL" id="CCX34767.1"/>
    </source>
</evidence>
<evidence type="ECO:0000313" key="2">
    <source>
        <dbReference type="Proteomes" id="UP000018144"/>
    </source>
</evidence>
<keyword evidence="2" id="KW-1185">Reference proteome</keyword>
<dbReference type="EMBL" id="HF936631">
    <property type="protein sequence ID" value="CCX34767.1"/>
    <property type="molecule type" value="Genomic_DNA"/>
</dbReference>
<reference evidence="1 2" key="1">
    <citation type="journal article" date="2013" name="PLoS Genet.">
        <title>The genome and development-dependent transcriptomes of Pyronema confluens: a window into fungal evolution.</title>
        <authorList>
            <person name="Traeger S."/>
            <person name="Altegoer F."/>
            <person name="Freitag M."/>
            <person name="Gabaldon T."/>
            <person name="Kempken F."/>
            <person name="Kumar A."/>
            <person name="Marcet-Houben M."/>
            <person name="Poggeler S."/>
            <person name="Stajich J.E."/>
            <person name="Nowrousian M."/>
        </authorList>
    </citation>
    <scope>NUCLEOTIDE SEQUENCE [LARGE SCALE GENOMIC DNA]</scope>
    <source>
        <strain evidence="2">CBS 100304</strain>
        <tissue evidence="1">Vegetative mycelium</tissue>
    </source>
</reference>
<gene>
    <name evidence="1" type="ORF">PCON_04284</name>
</gene>
<name>U4LVQ5_PYROM</name>
<proteinExistence type="predicted"/>